<dbReference type="Proteomes" id="UP000003045">
    <property type="component" value="Unassembled WGS sequence"/>
</dbReference>
<proteinExistence type="predicted"/>
<dbReference type="STRING" id="871571.HMPREF0580_0599"/>
<dbReference type="HOGENOM" id="CLU_3292556_0_0_11"/>
<accession>E0QNY5</accession>
<evidence type="ECO:0000313" key="1">
    <source>
        <dbReference type="EMBL" id="EFM46718.1"/>
    </source>
</evidence>
<name>E0QNY5_9ACTO</name>
<reference evidence="1" key="1">
    <citation type="submission" date="2010-08" db="EMBL/GenBank/DDBJ databases">
        <authorList>
            <person name="Muzny D."/>
            <person name="Qin X."/>
            <person name="Deng J."/>
            <person name="Jiang H."/>
            <person name="Liu Y."/>
            <person name="Qu J."/>
            <person name="Song X.-Z."/>
            <person name="Zhang L."/>
            <person name="Thornton R."/>
            <person name="Coyle M."/>
            <person name="Francisco L."/>
            <person name="Jackson L."/>
            <person name="Javaid M."/>
            <person name="Korchina V."/>
            <person name="Kovar C."/>
            <person name="Mata R."/>
            <person name="Mathew T."/>
            <person name="Ngo R."/>
            <person name="Nguyen L."/>
            <person name="Nguyen N."/>
            <person name="Okwuonu G."/>
            <person name="Ongeri F."/>
            <person name="Pham C."/>
            <person name="Simmons D."/>
            <person name="Wilczek-Boney K."/>
            <person name="Hale W."/>
            <person name="Jakkamsetti A."/>
            <person name="Pham P."/>
            <person name="Ruth R."/>
            <person name="San Lucas F."/>
            <person name="Warren J."/>
            <person name="Zhang J."/>
            <person name="Zhao Z."/>
            <person name="Zhou C."/>
            <person name="Zhu D."/>
            <person name="Lee S."/>
            <person name="Bess C."/>
            <person name="Blankenburg K."/>
            <person name="Forbes L."/>
            <person name="Fu Q."/>
            <person name="Gubbala S."/>
            <person name="Hirani K."/>
            <person name="Jayaseelan J.C."/>
            <person name="Lara F."/>
            <person name="Munidasa M."/>
            <person name="Palculict T."/>
            <person name="Patil S."/>
            <person name="Pu L.-L."/>
            <person name="Saada N."/>
            <person name="Tang L."/>
            <person name="Weissenberger G."/>
            <person name="Zhu Y."/>
            <person name="Hemphill L."/>
            <person name="Shang Y."/>
            <person name="Youmans B."/>
            <person name="Ayvaz T."/>
            <person name="Ross M."/>
            <person name="Santibanez J."/>
            <person name="Aqrawi P."/>
            <person name="Gross S."/>
            <person name="Joshi V."/>
            <person name="Fowler G."/>
            <person name="Nazareth L."/>
            <person name="Reid J."/>
            <person name="Worley K."/>
            <person name="Petrosino J."/>
            <person name="Highlander S."/>
            <person name="Gibbs R."/>
        </authorList>
    </citation>
    <scope>NUCLEOTIDE SEQUENCE [LARGE SCALE GENOMIC DNA]</scope>
    <source>
        <strain evidence="1">ATCC 35239</strain>
    </source>
</reference>
<dbReference type="AlphaFoldDB" id="E0QNY5"/>
<evidence type="ECO:0000313" key="2">
    <source>
        <dbReference type="Proteomes" id="UP000003045"/>
    </source>
</evidence>
<keyword evidence="2" id="KW-1185">Reference proteome</keyword>
<organism evidence="1 2">
    <name type="scientific">Mobiluncus mulieris ATCC 35239</name>
    <dbReference type="NCBI Taxonomy" id="871571"/>
    <lineage>
        <taxon>Bacteria</taxon>
        <taxon>Bacillati</taxon>
        <taxon>Actinomycetota</taxon>
        <taxon>Actinomycetes</taxon>
        <taxon>Actinomycetales</taxon>
        <taxon>Actinomycetaceae</taxon>
        <taxon>Mobiluncus</taxon>
    </lineage>
</organism>
<comment type="caution">
    <text evidence="1">The sequence shown here is derived from an EMBL/GenBank/DDBJ whole genome shotgun (WGS) entry which is preliminary data.</text>
</comment>
<dbReference type="EMBL" id="AEET01000014">
    <property type="protein sequence ID" value="EFM46718.1"/>
    <property type="molecule type" value="Genomic_DNA"/>
</dbReference>
<gene>
    <name evidence="1" type="ORF">HMPREF0580_0599</name>
</gene>
<sequence>MLVTAVSVSVVFVSSILVIALGGHESPGWQMAPRETATVS</sequence>
<protein>
    <submittedName>
        <fullName evidence="1">Uncharacterized protein</fullName>
    </submittedName>
</protein>